<evidence type="ECO:0000256" key="2">
    <source>
        <dbReference type="ARBA" id="ARBA00006460"/>
    </source>
</evidence>
<reference evidence="16" key="2">
    <citation type="submission" date="2022-06" db="UniProtKB">
        <authorList>
            <consortium name="EnsemblMetazoa"/>
        </authorList>
    </citation>
    <scope>IDENTIFICATION</scope>
    <source>
        <strain evidence="16">DF5081</strain>
    </source>
</reference>
<evidence type="ECO:0000256" key="5">
    <source>
        <dbReference type="ARBA" id="ARBA00022679"/>
    </source>
</evidence>
<keyword evidence="11" id="KW-0539">Nucleus</keyword>
<evidence type="ECO:0000256" key="7">
    <source>
        <dbReference type="ARBA" id="ARBA00022723"/>
    </source>
</evidence>
<dbReference type="AlphaFoldDB" id="A0A8R1DJX9"/>
<dbReference type="Gene3D" id="6.10.250.2940">
    <property type="match status" value="1"/>
</dbReference>
<dbReference type="FunFam" id="3.30.1490.180:FF:000002">
    <property type="entry name" value="DNA-directed RNA polymerase subunit"/>
    <property type="match status" value="1"/>
</dbReference>
<keyword evidence="8" id="KW-0862">Zinc</keyword>
<dbReference type="Gene3D" id="2.40.40.20">
    <property type="match status" value="1"/>
</dbReference>
<dbReference type="SUPFAM" id="SSF64484">
    <property type="entry name" value="beta and beta-prime subunits of DNA dependent RNA-polymerase"/>
    <property type="match status" value="1"/>
</dbReference>
<dbReference type="FunFam" id="1.10.150.390:FF:000004">
    <property type="entry name" value="DNA-directed RNA polymerase subunit"/>
    <property type="match status" value="1"/>
</dbReference>
<accession>A0A8R1DJX9</accession>
<dbReference type="InterPro" id="IPR006592">
    <property type="entry name" value="RNA_pol_N"/>
</dbReference>
<evidence type="ECO:0000256" key="8">
    <source>
        <dbReference type="ARBA" id="ARBA00022833"/>
    </source>
</evidence>
<dbReference type="InterPro" id="IPR007081">
    <property type="entry name" value="RNA_pol_Rpb1_5"/>
</dbReference>
<dbReference type="InterPro" id="IPR035698">
    <property type="entry name" value="RNAP_III_Rpc1_C"/>
</dbReference>
<dbReference type="InterPro" id="IPR042102">
    <property type="entry name" value="RNA_pol_Rpb1_3_sf"/>
</dbReference>
<dbReference type="FunFam" id="1.10.274.100:FF:000003">
    <property type="entry name" value="DNA-directed RNA polymerase subunit"/>
    <property type="match status" value="1"/>
</dbReference>
<dbReference type="Gene3D" id="1.10.150.390">
    <property type="match status" value="1"/>
</dbReference>
<dbReference type="Pfam" id="PF05000">
    <property type="entry name" value="RNA_pol_Rpb1_4"/>
    <property type="match status" value="1"/>
</dbReference>
<keyword evidence="9" id="KW-0460">Magnesium</keyword>
<evidence type="ECO:0000256" key="6">
    <source>
        <dbReference type="ARBA" id="ARBA00022695"/>
    </source>
</evidence>
<evidence type="ECO:0000313" key="17">
    <source>
        <dbReference type="Proteomes" id="UP000005237"/>
    </source>
</evidence>
<dbReference type="Gene3D" id="1.10.132.30">
    <property type="match status" value="1"/>
</dbReference>
<reference evidence="17" key="1">
    <citation type="submission" date="2010-08" db="EMBL/GenBank/DDBJ databases">
        <authorList>
            <consortium name="Caenorhabditis japonica Sequencing Consortium"/>
            <person name="Wilson R.K."/>
        </authorList>
    </citation>
    <scope>NUCLEOTIDE SEQUENCE [LARGE SCALE GENOMIC DNA]</scope>
    <source>
        <strain evidence="17">DF5081</strain>
    </source>
</reference>
<dbReference type="InterPro" id="IPR015700">
    <property type="entry name" value="RPC1"/>
</dbReference>
<dbReference type="Pfam" id="PF04997">
    <property type="entry name" value="RNA_pol_Rpb1_1"/>
    <property type="match status" value="1"/>
</dbReference>
<dbReference type="PANTHER" id="PTHR48446">
    <property type="entry name" value="DNA-DIRECTED RNA POLYMERASE SUBUNIT BETA' N-TERMINAL SECTION"/>
    <property type="match status" value="1"/>
</dbReference>
<dbReference type="Gene3D" id="1.10.274.100">
    <property type="entry name" value="RNA polymerase Rpb1, domain 3"/>
    <property type="match status" value="1"/>
</dbReference>
<evidence type="ECO:0000256" key="13">
    <source>
        <dbReference type="ARBA" id="ARBA00058108"/>
    </source>
</evidence>
<dbReference type="FunFam" id="2.40.40.20:FF:000019">
    <property type="entry name" value="DNA-directed RNA polymerase II subunit RPB1"/>
    <property type="match status" value="1"/>
</dbReference>
<organism evidence="16 17">
    <name type="scientific">Caenorhabditis japonica</name>
    <dbReference type="NCBI Taxonomy" id="281687"/>
    <lineage>
        <taxon>Eukaryota</taxon>
        <taxon>Metazoa</taxon>
        <taxon>Ecdysozoa</taxon>
        <taxon>Nematoda</taxon>
        <taxon>Chromadorea</taxon>
        <taxon>Rhabditida</taxon>
        <taxon>Rhabditina</taxon>
        <taxon>Rhabditomorpha</taxon>
        <taxon>Rhabditoidea</taxon>
        <taxon>Rhabditidae</taxon>
        <taxon>Peloderinae</taxon>
        <taxon>Caenorhabditis</taxon>
    </lineage>
</organism>
<dbReference type="Pfam" id="PF04998">
    <property type="entry name" value="RNA_pol_Rpb1_5"/>
    <property type="match status" value="1"/>
</dbReference>
<comment type="catalytic activity">
    <reaction evidence="12 14">
        <text>RNA(n) + a ribonucleoside 5'-triphosphate = RNA(n+1) + diphosphate</text>
        <dbReference type="Rhea" id="RHEA:21248"/>
        <dbReference type="Rhea" id="RHEA-COMP:14527"/>
        <dbReference type="Rhea" id="RHEA-COMP:17342"/>
        <dbReference type="ChEBI" id="CHEBI:33019"/>
        <dbReference type="ChEBI" id="CHEBI:61557"/>
        <dbReference type="ChEBI" id="CHEBI:140395"/>
        <dbReference type="EC" id="2.7.7.6"/>
    </reaction>
</comment>
<dbReference type="InterPro" id="IPR007066">
    <property type="entry name" value="RNA_pol_Rpb1_3"/>
</dbReference>
<dbReference type="InterPro" id="IPR007083">
    <property type="entry name" value="RNA_pol_Rpb1_4"/>
</dbReference>
<comment type="similarity">
    <text evidence="2 14">Belongs to the RNA polymerase beta' chain family.</text>
</comment>
<evidence type="ECO:0000313" key="16">
    <source>
        <dbReference type="EnsemblMetazoa" id="CJA03995.1"/>
    </source>
</evidence>
<dbReference type="GO" id="GO:0000428">
    <property type="term" value="C:DNA-directed RNA polymerase complex"/>
    <property type="evidence" value="ECO:0007669"/>
    <property type="project" value="UniProtKB-KW"/>
</dbReference>
<protein>
    <recommendedName>
        <fullName evidence="14">DNA-directed RNA polymerase subunit</fullName>
        <ecNumber evidence="14">2.7.7.6</ecNumber>
    </recommendedName>
</protein>
<evidence type="ECO:0000256" key="9">
    <source>
        <dbReference type="ARBA" id="ARBA00022842"/>
    </source>
</evidence>
<dbReference type="Proteomes" id="UP000005237">
    <property type="component" value="Unassembled WGS sequence"/>
</dbReference>
<dbReference type="Pfam" id="PF04983">
    <property type="entry name" value="RNA_pol_Rpb1_3"/>
    <property type="match status" value="1"/>
</dbReference>
<comment type="function">
    <text evidence="13">DNA-dependent RNA polymerase catalyzes the transcription of DNA into RNA using the four ribonucleoside triphosphates as substrates. Largest and catalytic core component of RNA polymerase III which synthesizes small RNAs, such as 5S rRNA and tRNAs. Forms the polymerase active center together with the second largest subunit. A single-stranded DNA template strand of the promoter is positioned within the central active site cleft of Pol III. A bridging helix emanates from RPC1 and crosses the cleft near the catalytic site and is thought to promote translocation of Pol III by acting as a ratchet that moves the RNA-DNA hybrid through the active site by switching from straight to bent conformations at each step of nucleotide addition.</text>
</comment>
<evidence type="ECO:0000256" key="1">
    <source>
        <dbReference type="ARBA" id="ARBA00004123"/>
    </source>
</evidence>
<dbReference type="CDD" id="cd02736">
    <property type="entry name" value="RNAP_III_Rpc1_C"/>
    <property type="match status" value="1"/>
</dbReference>
<evidence type="ECO:0000256" key="12">
    <source>
        <dbReference type="ARBA" id="ARBA00048552"/>
    </source>
</evidence>
<dbReference type="Gene3D" id="6.20.50.80">
    <property type="match status" value="1"/>
</dbReference>
<dbReference type="GO" id="GO:0006351">
    <property type="term" value="P:DNA-templated transcription"/>
    <property type="evidence" value="ECO:0007669"/>
    <property type="project" value="InterPro"/>
</dbReference>
<dbReference type="InterPro" id="IPR000722">
    <property type="entry name" value="RNA_pol_asu"/>
</dbReference>
<dbReference type="InterPro" id="IPR007080">
    <property type="entry name" value="RNA_pol_Rpb1_1"/>
</dbReference>
<keyword evidence="17" id="KW-1185">Reference proteome</keyword>
<keyword evidence="6 14" id="KW-0548">Nucleotidyltransferase</keyword>
<dbReference type="InterPro" id="IPR038120">
    <property type="entry name" value="Rpb1_funnel_sf"/>
</dbReference>
<dbReference type="CDD" id="cd02583">
    <property type="entry name" value="RNAP_III_RPC1_N"/>
    <property type="match status" value="1"/>
</dbReference>
<dbReference type="EC" id="2.7.7.6" evidence="14"/>
<dbReference type="PANTHER" id="PTHR48446:SF1">
    <property type="entry name" value="DNA-DIRECTED RNA POLYMERASE SUBUNIT BETA' N-TERMINAL SECTION"/>
    <property type="match status" value="1"/>
</dbReference>
<dbReference type="GO" id="GO:0003899">
    <property type="term" value="F:DNA-directed RNA polymerase activity"/>
    <property type="evidence" value="ECO:0007669"/>
    <property type="project" value="UniProtKB-EC"/>
</dbReference>
<dbReference type="Pfam" id="PF00623">
    <property type="entry name" value="RNA_pol_Rpb1_2"/>
    <property type="match status" value="1"/>
</dbReference>
<evidence type="ECO:0000256" key="3">
    <source>
        <dbReference type="ARBA" id="ARBA00011206"/>
    </source>
</evidence>
<evidence type="ECO:0000259" key="15">
    <source>
        <dbReference type="SMART" id="SM00663"/>
    </source>
</evidence>
<dbReference type="EnsemblMetazoa" id="CJA03995.1">
    <property type="protein sequence ID" value="CJA03995.1"/>
    <property type="gene ID" value="WBGene00123199"/>
</dbReference>
<sequence>MDSLSFSSESDEDNLFAEHKKEKKIVFGPGENFRKDIPVLMVRSGEEKHPNDLLLTRMPVPPVCIRPSVVSEVKSGTTEDDVTMKLMEIMLTNDVLRKHKRDGAPNKTLFETWEHLQIQCALYINSEMSGLPPDLQPKRAMRAFTQRLKGKQGRFRGNLCGKRVDFSGRTVISPDPNLRIDQVGVPIHVAMTLTFPEIVNASNIEKMRKLVINGSDVHPGANYLVDKKTGNKKLLKYGKRDELAKNLRMGDTVERHLDDNDVVLFNRQPSLHKISIMSHRAKVMPGRTFRFNECACTPYNADFDGDEMNLHLPQTYEAKAEASELMNVKNNLITPRSGEPLIAAIQDFITGGYLLTHKDTFLPRAEVYRFAAALIDAFAKKQTKIRIPPPAIRYPVELWTGKQLIELIIRPDKGSQVSLNLTTKNKSYTKDLELCSKDSYVIIRNSVLLAGVLDKSLLGSSSKVNIFYMLMRDYGEDAAVDAMWRLARMAPVFLSNRGFSIGIGDVRPSERLLKEKGDLVDNGYEKCAQFIRELNEGKLKAQPGCTEEETLEAIILRELSTIRDHAGQVCLRNLSKYNAPLTMAVCGSKGSFINISQMIACVGQQAISGHRPPDGFEERSLPHFERKKKTPEAKGFVANSFYSGLTPTEFFFHTMGGREGLVDTAVKTAETGYMQRRLVKCLEDLCASYDGTVRSSTGDVIEFVFGEDGLDPSMMEAKDGSVVDFVHVLEHAKNTQKKKKEKIEPIALAKIEEVIKTEIEKKFKGKYTHFAQQTAEFLQSEVKKCKKWENEATSCSKHEKSVGNCKLCNNMQAYKDLLKAQCLTRPQLLSFIQLCYYKVARAITEPGTAVGAIAATSIGEPSTQMTLKTFHFAGVASMNITQGVPRIKEIINAVKTISTPIITAALLDPFDESLARRVKARIEKTTLGEICDYIEEVYLPNDYFLLVKLNSKRIRLLQLEVSMESISYAIIQSKVCPLMRGCKIVAHGKTIMAIRPPSNSKLSKTMTMQMLKYSLANVVVKGISSVNRCVIHADEKKGDYYSLLVEGTDFRSVLSSVGVDPKKTNFNNALVVAEVLGIEAARTCIINEIIATMDAHGIGLDRRHVMLLADVMTYRGEVLGITRNGLVKMKDSVLLLASFEKTMDHLFEAAFFSQRDVIHGVSECIIMGTPMTVGTGTFKLMQKYEKKAVLKKNSPIFKRPELALSL</sequence>
<keyword evidence="7" id="KW-0479">Metal-binding</keyword>
<evidence type="ECO:0000256" key="14">
    <source>
        <dbReference type="RuleBase" id="RU004279"/>
    </source>
</evidence>
<keyword evidence="5 14" id="KW-0808">Transferase</keyword>
<evidence type="ECO:0000256" key="10">
    <source>
        <dbReference type="ARBA" id="ARBA00023163"/>
    </source>
</evidence>
<comment type="subunit">
    <text evidence="3">Component of the RNA polymerase III (Pol III) complex consisting of 17 subunits.</text>
</comment>
<dbReference type="GO" id="GO:0003677">
    <property type="term" value="F:DNA binding"/>
    <property type="evidence" value="ECO:0007669"/>
    <property type="project" value="InterPro"/>
</dbReference>
<dbReference type="InterPro" id="IPR035697">
    <property type="entry name" value="RNAP_III_RPC1_N"/>
</dbReference>
<dbReference type="SMART" id="SM00663">
    <property type="entry name" value="RPOLA_N"/>
    <property type="match status" value="1"/>
</dbReference>
<keyword evidence="4 14" id="KW-0240">DNA-directed RNA polymerase</keyword>
<proteinExistence type="inferred from homology"/>
<evidence type="ECO:0000256" key="11">
    <source>
        <dbReference type="ARBA" id="ARBA00023242"/>
    </source>
</evidence>
<feature type="domain" description="RNA polymerase N-terminal" evidence="15">
    <location>
        <begin position="51"/>
        <end position="356"/>
    </location>
</feature>
<dbReference type="Gene3D" id="3.30.1490.180">
    <property type="entry name" value="RNA polymerase ii"/>
    <property type="match status" value="1"/>
</dbReference>
<comment type="subcellular location">
    <subcellularLocation>
        <location evidence="1">Nucleus</location>
    </subcellularLocation>
</comment>
<name>A0A8R1DJX9_CAEJA</name>
<evidence type="ECO:0000256" key="4">
    <source>
        <dbReference type="ARBA" id="ARBA00022478"/>
    </source>
</evidence>
<keyword evidence="10 14" id="KW-0804">Transcription</keyword>
<dbReference type="GO" id="GO:0005654">
    <property type="term" value="C:nucleoplasm"/>
    <property type="evidence" value="ECO:0007669"/>
    <property type="project" value="UniProtKB-ARBA"/>
</dbReference>
<dbReference type="FunFam" id="1.10.132.30:FF:000001">
    <property type="entry name" value="DNA-directed RNA polymerase subunit"/>
    <property type="match status" value="1"/>
</dbReference>
<dbReference type="GO" id="GO:0046872">
    <property type="term" value="F:metal ion binding"/>
    <property type="evidence" value="ECO:0007669"/>
    <property type="project" value="UniProtKB-KW"/>
</dbReference>